<dbReference type="Proteomes" id="UP000314983">
    <property type="component" value="Chromosome 20"/>
</dbReference>
<evidence type="ECO:0000256" key="11">
    <source>
        <dbReference type="SAM" id="MobiDB-lite"/>
    </source>
</evidence>
<dbReference type="PANTHER" id="PTHR31671:SF3">
    <property type="entry name" value="DIABETES AND OBESITY REGULATED, ISOFORM G"/>
    <property type="match status" value="1"/>
</dbReference>
<keyword evidence="9" id="KW-0968">Cytoplasmic vesicle</keyword>
<evidence type="ECO:0008006" key="14">
    <source>
        <dbReference type="Google" id="ProtNLM"/>
    </source>
</evidence>
<protein>
    <recommendedName>
        <fullName evidence="14">Tumor protein p53 inducible nuclear protein 2</fullName>
    </recommendedName>
</protein>
<proteinExistence type="predicted"/>
<evidence type="ECO:0000313" key="13">
    <source>
        <dbReference type="Proteomes" id="UP000314983"/>
    </source>
</evidence>
<dbReference type="GO" id="GO:0005776">
    <property type="term" value="C:autophagosome"/>
    <property type="evidence" value="ECO:0007669"/>
    <property type="project" value="UniProtKB-SubCell"/>
</dbReference>
<evidence type="ECO:0000256" key="10">
    <source>
        <dbReference type="ARBA" id="ARBA00034306"/>
    </source>
</evidence>
<reference evidence="12" key="5">
    <citation type="submission" date="2025-09" db="UniProtKB">
        <authorList>
            <consortium name="Ensembl"/>
        </authorList>
    </citation>
    <scope>IDENTIFICATION</scope>
</reference>
<reference evidence="12" key="3">
    <citation type="submission" date="2020-05" db="EMBL/GenBank/DDBJ databases">
        <title>Electrophorus electricus (electric eel) genome, fEleEle1, primary haplotype.</title>
        <authorList>
            <person name="Myers G."/>
            <person name="Meyer A."/>
            <person name="Fedrigo O."/>
            <person name="Formenti G."/>
            <person name="Rhie A."/>
            <person name="Tracey A."/>
            <person name="Sims Y."/>
            <person name="Jarvis E.D."/>
        </authorList>
    </citation>
    <scope>NUCLEOTIDE SEQUENCE [LARGE SCALE GENOMIC DNA]</scope>
</reference>
<dbReference type="PANTHER" id="PTHR31671">
    <property type="entry name" value="DIABETES AND OBESITY REGULATED, ISOFORM G"/>
    <property type="match status" value="1"/>
</dbReference>
<name>A0A4W4FBP2_ELEEL</name>
<keyword evidence="7" id="KW-0804">Transcription</keyword>
<keyword evidence="3" id="KW-0963">Cytoplasm</keyword>
<evidence type="ECO:0000256" key="9">
    <source>
        <dbReference type="ARBA" id="ARBA00023329"/>
    </source>
</evidence>
<dbReference type="GO" id="GO:0016604">
    <property type="term" value="C:nuclear body"/>
    <property type="evidence" value="ECO:0007669"/>
    <property type="project" value="UniProtKB-SubCell"/>
</dbReference>
<evidence type="ECO:0000256" key="2">
    <source>
        <dbReference type="ARBA" id="ARBA00004514"/>
    </source>
</evidence>
<dbReference type="GO" id="GO:0031410">
    <property type="term" value="C:cytoplasmic vesicle"/>
    <property type="evidence" value="ECO:0007669"/>
    <property type="project" value="UniProtKB-KW"/>
</dbReference>
<evidence type="ECO:0000256" key="7">
    <source>
        <dbReference type="ARBA" id="ARBA00023163"/>
    </source>
</evidence>
<dbReference type="GO" id="GO:0000045">
    <property type="term" value="P:autophagosome assembly"/>
    <property type="evidence" value="ECO:0007669"/>
    <property type="project" value="TreeGrafter"/>
</dbReference>
<evidence type="ECO:0000256" key="5">
    <source>
        <dbReference type="ARBA" id="ARBA00023015"/>
    </source>
</evidence>
<dbReference type="GO" id="GO:0005829">
    <property type="term" value="C:cytosol"/>
    <property type="evidence" value="ECO:0007669"/>
    <property type="project" value="UniProtKB-SubCell"/>
</dbReference>
<keyword evidence="6" id="KW-0010">Activator</keyword>
<evidence type="ECO:0000256" key="1">
    <source>
        <dbReference type="ARBA" id="ARBA00004419"/>
    </source>
</evidence>
<keyword evidence="5" id="KW-0805">Transcription regulation</keyword>
<keyword evidence="8" id="KW-0539">Nucleus</keyword>
<gene>
    <name evidence="12" type="primary">LOC118240358</name>
</gene>
<dbReference type="InterPro" id="IPR029431">
    <property type="entry name" value="TP53INP"/>
</dbReference>
<comment type="subcellular location">
    <subcellularLocation>
        <location evidence="2">Cytoplasm</location>
        <location evidence="2">Cytosol</location>
    </subcellularLocation>
    <subcellularLocation>
        <location evidence="1">Cytoplasmic vesicle</location>
        <location evidence="1">Autophagosome</location>
    </subcellularLocation>
    <subcellularLocation>
        <location evidence="10">Nucleus</location>
        <location evidence="10">Nuclear body</location>
    </subcellularLocation>
</comment>
<reference evidence="12" key="4">
    <citation type="submission" date="2025-08" db="UniProtKB">
        <authorList>
            <consortium name="Ensembl"/>
        </authorList>
    </citation>
    <scope>IDENTIFICATION</scope>
</reference>
<dbReference type="OMA" id="CPTSRTR"/>
<reference evidence="13" key="1">
    <citation type="journal article" date="2014" name="Science">
        <title>Nonhuman genetics. Genomic basis for the convergent evolution of electric organs.</title>
        <authorList>
            <person name="Gallant J.R."/>
            <person name="Traeger L.L."/>
            <person name="Volkening J.D."/>
            <person name="Moffett H."/>
            <person name="Chen P.H."/>
            <person name="Novina C.D."/>
            <person name="Phillips G.N.Jr."/>
            <person name="Anand R."/>
            <person name="Wells G.B."/>
            <person name="Pinch M."/>
            <person name="Guth R."/>
            <person name="Unguez G.A."/>
            <person name="Albert J.S."/>
            <person name="Zakon H.H."/>
            <person name="Samanta M.P."/>
            <person name="Sussman M.R."/>
        </authorList>
    </citation>
    <scope>NUCLEOTIDE SEQUENCE [LARGE SCALE GENOMIC DNA]</scope>
</reference>
<keyword evidence="13" id="KW-1185">Reference proteome</keyword>
<dbReference type="GO" id="GO:0045893">
    <property type="term" value="P:positive regulation of DNA-templated transcription"/>
    <property type="evidence" value="ECO:0007669"/>
    <property type="project" value="TreeGrafter"/>
</dbReference>
<dbReference type="Ensembl" id="ENSEEET00000022364.2">
    <property type="protein sequence ID" value="ENSEEEP00000022115.1"/>
    <property type="gene ID" value="ENSEEEG00000010746.2"/>
</dbReference>
<organism evidence="12 13">
    <name type="scientific">Electrophorus electricus</name>
    <name type="common">Electric eel</name>
    <name type="synonym">Gymnotus electricus</name>
    <dbReference type="NCBI Taxonomy" id="8005"/>
    <lineage>
        <taxon>Eukaryota</taxon>
        <taxon>Metazoa</taxon>
        <taxon>Chordata</taxon>
        <taxon>Craniata</taxon>
        <taxon>Vertebrata</taxon>
        <taxon>Euteleostomi</taxon>
        <taxon>Actinopterygii</taxon>
        <taxon>Neopterygii</taxon>
        <taxon>Teleostei</taxon>
        <taxon>Ostariophysi</taxon>
        <taxon>Gymnotiformes</taxon>
        <taxon>Gymnotoidei</taxon>
        <taxon>Gymnotidae</taxon>
        <taxon>Electrophorus</taxon>
    </lineage>
</organism>
<evidence type="ECO:0000256" key="8">
    <source>
        <dbReference type="ARBA" id="ARBA00023242"/>
    </source>
</evidence>
<dbReference type="AlphaFoldDB" id="A0A4W4FBP2"/>
<feature type="region of interest" description="Disordered" evidence="11">
    <location>
        <begin position="77"/>
        <end position="96"/>
    </location>
</feature>
<evidence type="ECO:0000256" key="4">
    <source>
        <dbReference type="ARBA" id="ARBA00023006"/>
    </source>
</evidence>
<dbReference type="GeneTree" id="ENSGT00980000199461"/>
<evidence type="ECO:0000256" key="3">
    <source>
        <dbReference type="ARBA" id="ARBA00022490"/>
    </source>
</evidence>
<evidence type="ECO:0000256" key="6">
    <source>
        <dbReference type="ARBA" id="ARBA00023159"/>
    </source>
</evidence>
<reference evidence="13" key="2">
    <citation type="journal article" date="2017" name="Sci. Adv.">
        <title>A tail of two voltages: Proteomic comparison of the three electric organs of the electric eel.</title>
        <authorList>
            <person name="Traeger L.L."/>
            <person name="Sabat G."/>
            <person name="Barrett-Wilt G.A."/>
            <person name="Wells G.B."/>
            <person name="Sussman M.R."/>
        </authorList>
    </citation>
    <scope>NUCLEOTIDE SEQUENCE [LARGE SCALE GENOMIC DNA]</scope>
</reference>
<keyword evidence="4" id="KW-0072">Autophagy</keyword>
<sequence length="159" mass="17561">MFQRLTDLLFGSLGSATQESAVPNSGGLEEEDEEWLLVSIPDGEPLVEVIPVPSTTSVSRSVQDANSTRVTDNLVSSNSMVDPGVPTGQGSGPVSRFSVPQARVVRVGRRQWAQTRAERFRLGHHCIQRQNCVHQRLPCPTSRTRPMILHQPGYRSFCH</sequence>
<evidence type="ECO:0000313" key="12">
    <source>
        <dbReference type="Ensembl" id="ENSEEEP00000022115.1"/>
    </source>
</evidence>
<accession>A0A4W4FBP2</accession>